<name>A0A409VW30_9AGAR</name>
<feature type="transmembrane region" description="Helical" evidence="1">
    <location>
        <begin position="21"/>
        <end position="38"/>
    </location>
</feature>
<keyword evidence="1" id="KW-1133">Transmembrane helix</keyword>
<dbReference type="AlphaFoldDB" id="A0A409VW30"/>
<comment type="caution">
    <text evidence="2">The sequence shown here is derived from an EMBL/GenBank/DDBJ whole genome shotgun (WGS) entry which is preliminary data.</text>
</comment>
<evidence type="ECO:0000313" key="2">
    <source>
        <dbReference type="EMBL" id="PPQ70472.1"/>
    </source>
</evidence>
<feature type="transmembrane region" description="Helical" evidence="1">
    <location>
        <begin position="50"/>
        <end position="68"/>
    </location>
</feature>
<dbReference type="Proteomes" id="UP000284706">
    <property type="component" value="Unassembled WGS sequence"/>
</dbReference>
<evidence type="ECO:0000256" key="1">
    <source>
        <dbReference type="SAM" id="Phobius"/>
    </source>
</evidence>
<keyword evidence="1" id="KW-0812">Transmembrane</keyword>
<sequence>MSLLHRAAFYYLRQGRQKRRAIKFSLASLVCSTVSAVTGTLCDSNALKEISILFAVLGGLISLWLTLLENAENTHSDSSSLPNSISSQALVLSLSQTTSASHLLLCLARSLLHVHSHRRNADHQHPFAYLPDRAYDAQDLALEPYSYAYAQRATGASV</sequence>
<evidence type="ECO:0000313" key="3">
    <source>
        <dbReference type="Proteomes" id="UP000284706"/>
    </source>
</evidence>
<accession>A0A409VW30</accession>
<proteinExistence type="predicted"/>
<organism evidence="2 3">
    <name type="scientific">Gymnopilus dilepis</name>
    <dbReference type="NCBI Taxonomy" id="231916"/>
    <lineage>
        <taxon>Eukaryota</taxon>
        <taxon>Fungi</taxon>
        <taxon>Dikarya</taxon>
        <taxon>Basidiomycota</taxon>
        <taxon>Agaricomycotina</taxon>
        <taxon>Agaricomycetes</taxon>
        <taxon>Agaricomycetidae</taxon>
        <taxon>Agaricales</taxon>
        <taxon>Agaricineae</taxon>
        <taxon>Hymenogastraceae</taxon>
        <taxon>Gymnopilus</taxon>
    </lineage>
</organism>
<dbReference type="InParanoid" id="A0A409VW30"/>
<keyword evidence="3" id="KW-1185">Reference proteome</keyword>
<dbReference type="EMBL" id="NHYE01005540">
    <property type="protein sequence ID" value="PPQ70472.1"/>
    <property type="molecule type" value="Genomic_DNA"/>
</dbReference>
<gene>
    <name evidence="2" type="ORF">CVT26_013919</name>
</gene>
<keyword evidence="1" id="KW-0472">Membrane</keyword>
<protein>
    <submittedName>
        <fullName evidence="2">Uncharacterized protein</fullName>
    </submittedName>
</protein>
<reference evidence="2 3" key="1">
    <citation type="journal article" date="2018" name="Evol. Lett.">
        <title>Horizontal gene cluster transfer increased hallucinogenic mushroom diversity.</title>
        <authorList>
            <person name="Reynolds H.T."/>
            <person name="Vijayakumar V."/>
            <person name="Gluck-Thaler E."/>
            <person name="Korotkin H.B."/>
            <person name="Matheny P.B."/>
            <person name="Slot J.C."/>
        </authorList>
    </citation>
    <scope>NUCLEOTIDE SEQUENCE [LARGE SCALE GENOMIC DNA]</scope>
    <source>
        <strain evidence="2 3">SRW20</strain>
    </source>
</reference>